<name>A0AC35F0J2_9BILA</name>
<dbReference type="Proteomes" id="UP000887580">
    <property type="component" value="Unplaced"/>
</dbReference>
<evidence type="ECO:0000313" key="1">
    <source>
        <dbReference type="Proteomes" id="UP000887580"/>
    </source>
</evidence>
<evidence type="ECO:0000313" key="2">
    <source>
        <dbReference type="WBParaSite" id="PS1159_v2.g11920.t1"/>
    </source>
</evidence>
<accession>A0AC35F0J2</accession>
<sequence length="176" mass="19893">MTVNIPTQPNVQPQQPSPPPPQPTPLNPAVSQPTETESKKNTVFALILNSVLTTSMVTPNLVEKYFAEANQELISSSFSKVAVASIIELTERVYYLREYLNVYSIKRDEFPVFLRITICKAEFKSLSIEEQNKMKSLQIAALLNLNKLGLTDNRVSELTLLSQNVANIFYHFFNQN</sequence>
<protein>
    <submittedName>
        <fullName evidence="2">Uncharacterized protein</fullName>
    </submittedName>
</protein>
<dbReference type="WBParaSite" id="PS1159_v2.g11920.t1">
    <property type="protein sequence ID" value="PS1159_v2.g11920.t1"/>
    <property type="gene ID" value="PS1159_v2.g11920"/>
</dbReference>
<reference evidence="2" key="1">
    <citation type="submission" date="2022-11" db="UniProtKB">
        <authorList>
            <consortium name="WormBaseParasite"/>
        </authorList>
    </citation>
    <scope>IDENTIFICATION</scope>
</reference>
<organism evidence="1 2">
    <name type="scientific">Panagrolaimus sp. PS1159</name>
    <dbReference type="NCBI Taxonomy" id="55785"/>
    <lineage>
        <taxon>Eukaryota</taxon>
        <taxon>Metazoa</taxon>
        <taxon>Ecdysozoa</taxon>
        <taxon>Nematoda</taxon>
        <taxon>Chromadorea</taxon>
        <taxon>Rhabditida</taxon>
        <taxon>Tylenchina</taxon>
        <taxon>Panagrolaimomorpha</taxon>
        <taxon>Panagrolaimoidea</taxon>
        <taxon>Panagrolaimidae</taxon>
        <taxon>Panagrolaimus</taxon>
    </lineage>
</organism>
<proteinExistence type="predicted"/>